<organism evidence="1 2">
    <name type="scientific">Cladophialophora immunda</name>
    <dbReference type="NCBI Taxonomy" id="569365"/>
    <lineage>
        <taxon>Eukaryota</taxon>
        <taxon>Fungi</taxon>
        <taxon>Dikarya</taxon>
        <taxon>Ascomycota</taxon>
        <taxon>Pezizomycotina</taxon>
        <taxon>Eurotiomycetes</taxon>
        <taxon>Chaetothyriomycetidae</taxon>
        <taxon>Chaetothyriales</taxon>
        <taxon>Herpotrichiellaceae</taxon>
        <taxon>Cladophialophora</taxon>
    </lineage>
</organism>
<gene>
    <name evidence="1" type="ORF">PV07_06022</name>
</gene>
<accession>A0A0D1ZQG0</accession>
<sequence>MAERPRDTVAFLGVLGGATRWQLGLDLCSIFKALVLSWGQHFCGVRASVVGCQDESQRYGSALCCRFLRVSSWRLDLSGDFVQPISRICVLCVDVLPRLQQRQAGQSPGDHQQLLKR</sequence>
<dbReference type="RefSeq" id="XP_016250482.1">
    <property type="nucleotide sequence ID" value="XM_016392963.1"/>
</dbReference>
<proteinExistence type="predicted"/>
<name>A0A0D1ZQG0_9EURO</name>
<dbReference type="GeneID" id="27345216"/>
<dbReference type="AlphaFoldDB" id="A0A0D1ZQG0"/>
<evidence type="ECO:0000313" key="1">
    <source>
        <dbReference type="EMBL" id="KIW30266.1"/>
    </source>
</evidence>
<dbReference type="EMBL" id="KN847042">
    <property type="protein sequence ID" value="KIW30266.1"/>
    <property type="molecule type" value="Genomic_DNA"/>
</dbReference>
<protein>
    <submittedName>
        <fullName evidence="1">Uncharacterized protein</fullName>
    </submittedName>
</protein>
<keyword evidence="2" id="KW-1185">Reference proteome</keyword>
<reference evidence="1 2" key="1">
    <citation type="submission" date="2015-01" db="EMBL/GenBank/DDBJ databases">
        <title>The Genome Sequence of Cladophialophora immunda CBS83496.</title>
        <authorList>
            <consortium name="The Broad Institute Genomics Platform"/>
            <person name="Cuomo C."/>
            <person name="de Hoog S."/>
            <person name="Gorbushina A."/>
            <person name="Stielow B."/>
            <person name="Teixiera M."/>
            <person name="Abouelleil A."/>
            <person name="Chapman S.B."/>
            <person name="Priest M."/>
            <person name="Young S.K."/>
            <person name="Wortman J."/>
            <person name="Nusbaum C."/>
            <person name="Birren B."/>
        </authorList>
    </citation>
    <scope>NUCLEOTIDE SEQUENCE [LARGE SCALE GENOMIC DNA]</scope>
    <source>
        <strain evidence="1 2">CBS 83496</strain>
    </source>
</reference>
<dbReference type="VEuPathDB" id="FungiDB:PV07_06022"/>
<evidence type="ECO:0000313" key="2">
    <source>
        <dbReference type="Proteomes" id="UP000054466"/>
    </source>
</evidence>
<dbReference type="HOGENOM" id="CLU_2084607_0_0_1"/>
<dbReference type="Proteomes" id="UP000054466">
    <property type="component" value="Unassembled WGS sequence"/>
</dbReference>